<dbReference type="Gene3D" id="3.30.9.10">
    <property type="entry name" value="D-Amino Acid Oxidase, subunit A, domain 2"/>
    <property type="match status" value="1"/>
</dbReference>
<dbReference type="PANTHER" id="PTHR13847">
    <property type="entry name" value="SARCOSINE DEHYDROGENASE-RELATED"/>
    <property type="match status" value="1"/>
</dbReference>
<dbReference type="Pfam" id="PF01266">
    <property type="entry name" value="DAO"/>
    <property type="match status" value="1"/>
</dbReference>
<dbReference type="Proteomes" id="UP001320420">
    <property type="component" value="Unassembled WGS sequence"/>
</dbReference>
<sequence>MAPFPVSNSTVSFWRQNTHVLDDHRTTPEVPAEVDIAVIGTGYAGVSTVYHMLQSCKERNAAPPSIVFLEARQACSGATGRNGGHLKPDPYNHPSAIAATHGVEAAAEVAKFEVDHVAAVKKAVDDEGINCDLVLTRCTDTFLTQDLNLRMQQGIQMLRDHQVPEAERLVCAEGEQAEQVSGVKGAKGCVSYTTAHLFPYKLVMGLLSKLLDSGVVNLQTHTPVSKVDKSPDPEGYIVITTARGVVRAKKLIYATNAYTAALLPEFEGKIVPVRGVCCHIVPEREPASPLTNSYIIRQGDLEYDYLIPRLDGSIIVGGAKSRYYHDKDSWYGNVEDDKMIEGGKAHFDGYMQRTFRGWEDSGASISKIWTGSHGMPQVFLSAKGLAAMVLQGESFANTGIPKIFEATQQRLDNPRNAILEAWEAGQHTKGKS</sequence>
<keyword evidence="3" id="KW-1185">Reference proteome</keyword>
<dbReference type="AlphaFoldDB" id="A0AAN9UPF7"/>
<dbReference type="InterPro" id="IPR006076">
    <property type="entry name" value="FAD-dep_OxRdtase"/>
</dbReference>
<dbReference type="EMBL" id="JAKJXP020000059">
    <property type="protein sequence ID" value="KAK7750736.1"/>
    <property type="molecule type" value="Genomic_DNA"/>
</dbReference>
<organism evidence="2 3">
    <name type="scientific">Diatrype stigma</name>
    <dbReference type="NCBI Taxonomy" id="117547"/>
    <lineage>
        <taxon>Eukaryota</taxon>
        <taxon>Fungi</taxon>
        <taxon>Dikarya</taxon>
        <taxon>Ascomycota</taxon>
        <taxon>Pezizomycotina</taxon>
        <taxon>Sordariomycetes</taxon>
        <taxon>Xylariomycetidae</taxon>
        <taxon>Xylariales</taxon>
        <taxon>Diatrypaceae</taxon>
        <taxon>Diatrype</taxon>
    </lineage>
</organism>
<comment type="caution">
    <text evidence="2">The sequence shown here is derived from an EMBL/GenBank/DDBJ whole genome shotgun (WGS) entry which is preliminary data.</text>
</comment>
<dbReference type="GO" id="GO:0005737">
    <property type="term" value="C:cytoplasm"/>
    <property type="evidence" value="ECO:0007669"/>
    <property type="project" value="TreeGrafter"/>
</dbReference>
<dbReference type="SUPFAM" id="SSF51905">
    <property type="entry name" value="FAD/NAD(P)-binding domain"/>
    <property type="match status" value="1"/>
</dbReference>
<evidence type="ECO:0000313" key="2">
    <source>
        <dbReference type="EMBL" id="KAK7750736.1"/>
    </source>
</evidence>
<feature type="domain" description="FAD dependent oxidoreductase" evidence="1">
    <location>
        <begin position="35"/>
        <end position="371"/>
    </location>
</feature>
<accession>A0AAN9UPF7</accession>
<proteinExistence type="predicted"/>
<protein>
    <recommendedName>
        <fullName evidence="1">FAD dependent oxidoreductase domain-containing protein</fullName>
    </recommendedName>
</protein>
<dbReference type="InterPro" id="IPR036188">
    <property type="entry name" value="FAD/NAD-bd_sf"/>
</dbReference>
<evidence type="ECO:0000313" key="3">
    <source>
        <dbReference type="Proteomes" id="UP001320420"/>
    </source>
</evidence>
<dbReference type="Gene3D" id="3.50.50.60">
    <property type="entry name" value="FAD/NAD(P)-binding domain"/>
    <property type="match status" value="1"/>
</dbReference>
<dbReference type="PANTHER" id="PTHR13847:SF279">
    <property type="entry name" value="FAD DEPENDENT OXIDOREDUCTASE DOMAIN-CONTAINING PROTEIN-RELATED"/>
    <property type="match status" value="1"/>
</dbReference>
<reference evidence="2 3" key="1">
    <citation type="submission" date="2024-02" db="EMBL/GenBank/DDBJ databases">
        <title>De novo assembly and annotation of 12 fungi associated with fruit tree decline syndrome in Ontario, Canada.</title>
        <authorList>
            <person name="Sulman M."/>
            <person name="Ellouze W."/>
            <person name="Ilyukhin E."/>
        </authorList>
    </citation>
    <scope>NUCLEOTIDE SEQUENCE [LARGE SCALE GENOMIC DNA]</scope>
    <source>
        <strain evidence="2 3">M11/M66-122</strain>
    </source>
</reference>
<evidence type="ECO:0000259" key="1">
    <source>
        <dbReference type="Pfam" id="PF01266"/>
    </source>
</evidence>
<name>A0AAN9UPF7_9PEZI</name>
<gene>
    <name evidence="2" type="ORF">SLS62_007287</name>
</gene>